<dbReference type="GO" id="GO:0010468">
    <property type="term" value="P:regulation of gene expression"/>
    <property type="evidence" value="ECO:0007669"/>
    <property type="project" value="TreeGrafter"/>
</dbReference>
<organism evidence="17 18">
    <name type="scientific">Knipowitschia caucasica</name>
    <name type="common">Caucasian dwarf goby</name>
    <name type="synonym">Pomatoschistus caucasicus</name>
    <dbReference type="NCBI Taxonomy" id="637954"/>
    <lineage>
        <taxon>Eukaryota</taxon>
        <taxon>Metazoa</taxon>
        <taxon>Chordata</taxon>
        <taxon>Craniata</taxon>
        <taxon>Vertebrata</taxon>
        <taxon>Euteleostomi</taxon>
        <taxon>Actinopterygii</taxon>
        <taxon>Neopterygii</taxon>
        <taxon>Teleostei</taxon>
        <taxon>Neoteleostei</taxon>
        <taxon>Acanthomorphata</taxon>
        <taxon>Gobiaria</taxon>
        <taxon>Gobiiformes</taxon>
        <taxon>Gobioidei</taxon>
        <taxon>Gobiidae</taxon>
        <taxon>Gobiinae</taxon>
        <taxon>Knipowitschia</taxon>
    </lineage>
</organism>
<keyword evidence="11" id="KW-0539">Nucleus</keyword>
<dbReference type="GO" id="GO:0007507">
    <property type="term" value="P:heart development"/>
    <property type="evidence" value="ECO:0007669"/>
    <property type="project" value="TreeGrafter"/>
</dbReference>
<feature type="compositionally biased region" description="Polar residues" evidence="15">
    <location>
        <begin position="388"/>
        <end position="412"/>
    </location>
</feature>
<feature type="compositionally biased region" description="Basic and acidic residues" evidence="15">
    <location>
        <begin position="180"/>
        <end position="193"/>
    </location>
</feature>
<dbReference type="FunFam" id="1.20.58.1370:FF:000001">
    <property type="entry name" value="lysine-specific demethylase 6A isoform X2"/>
    <property type="match status" value="1"/>
</dbReference>
<evidence type="ECO:0000256" key="9">
    <source>
        <dbReference type="ARBA" id="ARBA00023002"/>
    </source>
</evidence>
<evidence type="ECO:0000256" key="13">
    <source>
        <dbReference type="ARBA" id="ARBA00034525"/>
    </source>
</evidence>
<feature type="compositionally biased region" description="Basic residues" evidence="15">
    <location>
        <begin position="369"/>
        <end position="382"/>
    </location>
</feature>
<comment type="similarity">
    <text evidence="12">Belongs to the UTX family.</text>
</comment>
<sequence length="1027" mass="116339">MYHPTDLYSGRNTWDSYPAGGPNRGQWPSVNSRPWSPAQRCQVERSHEHHPSSYRYCSREDRPADHVQGKSLSTGHHVRVWDSKEQPYKTQSWHYDSTRSFRSSYPPGPGEHYTNWNSYYLPPHRNRDLSSPPDRFGPSECRRSYPGRLVNNRPVPWKRPALHQRREQFHQHSPPQPLSPREECPIKRRRDSEQSTYPSSRHLTAHPPSPSRQNWNNHEDWKPVGERPGHSSCSDRRPSTSLHQDTLKPHSGGKSNVTSLSRPPRQEPRGKDERRTPSSPADLTRVPYSHQTSHHQRHTQQHNSPLPPVDDKDSHSNHKQRTTLQHKGSSRDSGLLKSSTADASTVLAMHSTANCPPSPASHQREGSPIKHRSTHQKVHRSPIHSPRASPTATSTGSPDDNIKTPQHVASKQSSHKSRENKPKLKDSKLKDKKNQTATIPPVSPKNPLKLKALSLGMTKELKILLVRVKSNGRQTYNVSEVEEQWIPLSTISIRNTATELIKACKGVKVPGKFKESYLLPAFSVKPNIEVQIPIPRDKLNPPTPSIYLESKRDAFSPVLLQFCTDPKNAVTVIRGLAGSLRLNLGLFSTKSLVEANSEHAVEVRTQVQQPADENWDLKGSSQTWPCESSRSHTTIAKYAQYQASSFQESLEDEKESESEEEDEEKSSKSVKSSSLLANSKNTSAKVCSESAANKGARNTSSEQKPVGKVIKFGTNIDLSDPKRWKPQLQELLKLPAFMRVESSNNMLSHVGHTILGMNTVQLYMKVPGSRTPGHQENNNFSSVNINIGPGDCEWFAVHENYWGAINTFCEKHGVDYLTGSWWPVLEDLYRSNIPVYRFIQRPGDLVWINAGTVHWVQAVGWCNNIAWNVGPLNSYQYQLALERFEWNEVKKVKSIVPMIHVSWNVARTIKITDPDTYKLIKHCLMQSIKHIQILKGQLVAVGKKISYQSRVKDEPAYYCNECDLEVFNLLFVTSESSSKKSYVVHCEDCARRKSPALAGVVVLEQYRIEELMKTYDTFALAPMQIPK</sequence>
<reference evidence="17 18" key="1">
    <citation type="submission" date="2024-04" db="EMBL/GenBank/DDBJ databases">
        <authorList>
            <person name="Waldvogel A.-M."/>
            <person name="Schoenle A."/>
        </authorList>
    </citation>
    <scope>NUCLEOTIDE SEQUENCE [LARGE SCALE GENOMIC DNA]</scope>
</reference>
<evidence type="ECO:0000256" key="14">
    <source>
        <dbReference type="ARBA" id="ARBA00048695"/>
    </source>
</evidence>
<feature type="compositionally biased region" description="Basic and acidic residues" evidence="15">
    <location>
        <begin position="217"/>
        <end position="238"/>
    </location>
</feature>
<dbReference type="SUPFAM" id="SSF51197">
    <property type="entry name" value="Clavaminate synthase-like"/>
    <property type="match status" value="1"/>
</dbReference>
<dbReference type="PANTHER" id="PTHR14017:SF27">
    <property type="entry name" value="[HISTONE H3]-TRIMETHYL-L-LYSINE(27) DEMETHYLASE"/>
    <property type="match status" value="1"/>
</dbReference>
<evidence type="ECO:0000256" key="10">
    <source>
        <dbReference type="ARBA" id="ARBA00023004"/>
    </source>
</evidence>
<feature type="domain" description="JmjC" evidence="16">
    <location>
        <begin position="723"/>
        <end position="886"/>
    </location>
</feature>
<dbReference type="Pfam" id="PF21326">
    <property type="entry name" value="KDM6_GATAL"/>
    <property type="match status" value="1"/>
</dbReference>
<evidence type="ECO:0000256" key="15">
    <source>
        <dbReference type="SAM" id="MobiDB-lite"/>
    </source>
</evidence>
<evidence type="ECO:0000313" key="18">
    <source>
        <dbReference type="Proteomes" id="UP001497482"/>
    </source>
</evidence>
<evidence type="ECO:0000259" key="16">
    <source>
        <dbReference type="PROSITE" id="PS51184"/>
    </source>
</evidence>
<comment type="catalytic activity">
    <reaction evidence="14">
        <text>N(6),N(6),N(6)-trimethyl-L-lysyl(27)-[histone H3] + 2 2-oxoglutarate + 2 O2 = N(6)-methyl-L-lysyl(27)-[histone H3] + 2 formaldehyde + 2 succinate + 2 CO2</text>
        <dbReference type="Rhea" id="RHEA:60224"/>
        <dbReference type="Rhea" id="RHEA-COMP:15535"/>
        <dbReference type="Rhea" id="RHEA-COMP:15544"/>
        <dbReference type="ChEBI" id="CHEBI:15379"/>
        <dbReference type="ChEBI" id="CHEBI:16526"/>
        <dbReference type="ChEBI" id="CHEBI:16810"/>
        <dbReference type="ChEBI" id="CHEBI:16842"/>
        <dbReference type="ChEBI" id="CHEBI:30031"/>
        <dbReference type="ChEBI" id="CHEBI:61929"/>
        <dbReference type="ChEBI" id="CHEBI:61961"/>
        <dbReference type="EC" id="1.14.11.68"/>
    </reaction>
</comment>
<accession>A0AAV2JBD7</accession>
<gene>
    <name evidence="17" type="ORF">KC01_LOCUS5622</name>
</gene>
<keyword evidence="18" id="KW-1185">Reference proteome</keyword>
<dbReference type="GO" id="GO:0046872">
    <property type="term" value="F:metal ion binding"/>
    <property type="evidence" value="ECO:0007669"/>
    <property type="project" value="UniProtKB-KW"/>
</dbReference>
<dbReference type="PROSITE" id="PS51184">
    <property type="entry name" value="JMJC"/>
    <property type="match status" value="1"/>
</dbReference>
<dbReference type="InterPro" id="IPR048562">
    <property type="entry name" value="KDM6A_B-like_C-hel"/>
</dbReference>
<dbReference type="GO" id="GO:0044666">
    <property type="term" value="C:MLL3/4 complex"/>
    <property type="evidence" value="ECO:0007669"/>
    <property type="project" value="TreeGrafter"/>
</dbReference>
<dbReference type="AlphaFoldDB" id="A0AAV2JBD7"/>
<dbReference type="SMART" id="SM00558">
    <property type="entry name" value="JmjC"/>
    <property type="match status" value="1"/>
</dbReference>
<dbReference type="Gene3D" id="1.20.58.1370">
    <property type="match status" value="1"/>
</dbReference>
<evidence type="ECO:0000256" key="12">
    <source>
        <dbReference type="ARBA" id="ARBA00034483"/>
    </source>
</evidence>
<dbReference type="Proteomes" id="UP001497482">
    <property type="component" value="Chromosome 11"/>
</dbReference>
<dbReference type="GO" id="GO:0000978">
    <property type="term" value="F:RNA polymerase II cis-regulatory region sequence-specific DNA binding"/>
    <property type="evidence" value="ECO:0007669"/>
    <property type="project" value="TreeGrafter"/>
</dbReference>
<dbReference type="EC" id="1.14.11.68" evidence="13"/>
<evidence type="ECO:0000256" key="5">
    <source>
        <dbReference type="ARBA" id="ARBA00022723"/>
    </source>
</evidence>
<dbReference type="FunFam" id="2.10.110.20:FF:000001">
    <property type="entry name" value="lysine-specific demethylase 6A isoform X2"/>
    <property type="match status" value="1"/>
</dbReference>
<dbReference type="InterPro" id="IPR051630">
    <property type="entry name" value="Corepressor-Demethylase"/>
</dbReference>
<comment type="cofactor">
    <cofactor evidence="2">
        <name>L-ascorbate</name>
        <dbReference type="ChEBI" id="CHEBI:38290"/>
    </cofactor>
</comment>
<dbReference type="GO" id="GO:0071558">
    <property type="term" value="F:histone H3K27me2/H3K27me3 demethylase activity"/>
    <property type="evidence" value="ECO:0007669"/>
    <property type="project" value="UniProtKB-EC"/>
</dbReference>
<dbReference type="PANTHER" id="PTHR14017">
    <property type="entry name" value="LYSINE-SPECIFIC DEMETHYLASE"/>
    <property type="match status" value="1"/>
</dbReference>
<feature type="region of interest" description="Disordered" evidence="15">
    <location>
        <begin position="1"/>
        <end position="73"/>
    </location>
</feature>
<feature type="compositionally biased region" description="Basic and acidic residues" evidence="15">
    <location>
        <begin position="42"/>
        <end position="68"/>
    </location>
</feature>
<feature type="compositionally biased region" description="Acidic residues" evidence="15">
    <location>
        <begin position="649"/>
        <end position="664"/>
    </location>
</feature>
<feature type="region of interest" description="Disordered" evidence="15">
    <location>
        <begin position="351"/>
        <end position="446"/>
    </location>
</feature>
<evidence type="ECO:0000256" key="7">
    <source>
        <dbReference type="ARBA" id="ARBA00022853"/>
    </source>
</evidence>
<keyword evidence="9" id="KW-0560">Oxidoreductase</keyword>
<dbReference type="GO" id="GO:0031490">
    <property type="term" value="F:chromatin DNA binding"/>
    <property type="evidence" value="ECO:0007669"/>
    <property type="project" value="TreeGrafter"/>
</dbReference>
<evidence type="ECO:0000256" key="4">
    <source>
        <dbReference type="ARBA" id="ARBA00022553"/>
    </source>
</evidence>
<comment type="subcellular location">
    <subcellularLocation>
        <location evidence="3">Nucleus</location>
    </subcellularLocation>
</comment>
<name>A0AAV2JBD7_KNICA</name>
<keyword evidence="6" id="KW-0862">Zinc</keyword>
<keyword evidence="8" id="KW-0223">Dioxygenase</keyword>
<dbReference type="InterPro" id="IPR048560">
    <property type="entry name" value="KDM6A_B-like_GATAL"/>
</dbReference>
<dbReference type="Pfam" id="PF02373">
    <property type="entry name" value="JmjC"/>
    <property type="match status" value="1"/>
</dbReference>
<evidence type="ECO:0000313" key="17">
    <source>
        <dbReference type="EMBL" id="CAL1573791.1"/>
    </source>
</evidence>
<evidence type="ECO:0000256" key="3">
    <source>
        <dbReference type="ARBA" id="ARBA00004123"/>
    </source>
</evidence>
<dbReference type="InterPro" id="IPR046941">
    <property type="entry name" value="KDM6_GATAL_sf"/>
</dbReference>
<keyword evidence="7" id="KW-0156">Chromatin regulator</keyword>
<dbReference type="EMBL" id="OZ035833">
    <property type="protein sequence ID" value="CAL1573791.1"/>
    <property type="molecule type" value="Genomic_DNA"/>
</dbReference>
<feature type="compositionally biased region" description="Basic and acidic residues" evidence="15">
    <location>
        <begin position="416"/>
        <end position="434"/>
    </location>
</feature>
<keyword evidence="5" id="KW-0479">Metal-binding</keyword>
<evidence type="ECO:0000256" key="6">
    <source>
        <dbReference type="ARBA" id="ARBA00022833"/>
    </source>
</evidence>
<dbReference type="InterPro" id="IPR003347">
    <property type="entry name" value="JmjC_dom"/>
</dbReference>
<dbReference type="Gene3D" id="2.60.120.650">
    <property type="entry name" value="Cupin"/>
    <property type="match status" value="1"/>
</dbReference>
<protein>
    <recommendedName>
        <fullName evidence="13">[histone H3]-trimethyl-L-lysine(27) demethylase</fullName>
        <ecNumber evidence="13">1.14.11.68</ecNumber>
    </recommendedName>
</protein>
<keyword evidence="10" id="KW-0408">Iron</keyword>
<feature type="region of interest" description="Disordered" evidence="15">
    <location>
        <begin position="646"/>
        <end position="706"/>
    </location>
</feature>
<evidence type="ECO:0000256" key="1">
    <source>
        <dbReference type="ARBA" id="ARBA00001954"/>
    </source>
</evidence>
<evidence type="ECO:0000256" key="11">
    <source>
        <dbReference type="ARBA" id="ARBA00023242"/>
    </source>
</evidence>
<evidence type="ECO:0000256" key="8">
    <source>
        <dbReference type="ARBA" id="ARBA00022964"/>
    </source>
</evidence>
<proteinExistence type="inferred from homology"/>
<evidence type="ECO:0000256" key="2">
    <source>
        <dbReference type="ARBA" id="ARBA00001961"/>
    </source>
</evidence>
<keyword evidence="4" id="KW-0597">Phosphoprotein</keyword>
<feature type="region of interest" description="Disordered" evidence="15">
    <location>
        <begin position="127"/>
        <end position="338"/>
    </location>
</feature>
<feature type="compositionally biased region" description="Basic and acidic residues" evidence="15">
    <location>
        <begin position="264"/>
        <end position="276"/>
    </location>
</feature>
<dbReference type="Pfam" id="PF21322">
    <property type="entry name" value="KDM6_C-hel"/>
    <property type="match status" value="1"/>
</dbReference>
<dbReference type="Gene3D" id="2.10.110.20">
    <property type="match status" value="1"/>
</dbReference>
<comment type="cofactor">
    <cofactor evidence="1">
        <name>Fe(2+)</name>
        <dbReference type="ChEBI" id="CHEBI:29033"/>
    </cofactor>
</comment>